<feature type="compositionally biased region" description="Basic and acidic residues" evidence="1">
    <location>
        <begin position="47"/>
        <end position="59"/>
    </location>
</feature>
<feature type="region of interest" description="Disordered" evidence="1">
    <location>
        <begin position="47"/>
        <end position="66"/>
    </location>
</feature>
<name>A0A834HVV4_RHYFE</name>
<dbReference type="EMBL" id="JAACXV010014226">
    <property type="protein sequence ID" value="KAF7269450.1"/>
    <property type="molecule type" value="Genomic_DNA"/>
</dbReference>
<proteinExistence type="predicted"/>
<reference evidence="2" key="1">
    <citation type="submission" date="2020-08" db="EMBL/GenBank/DDBJ databases">
        <title>Genome sequencing and assembly of the red palm weevil Rhynchophorus ferrugineus.</title>
        <authorList>
            <person name="Dias G.B."/>
            <person name="Bergman C.M."/>
            <person name="Manee M."/>
        </authorList>
    </citation>
    <scope>NUCLEOTIDE SEQUENCE</scope>
    <source>
        <strain evidence="2">AA-2017</strain>
        <tissue evidence="2">Whole larva</tissue>
    </source>
</reference>
<accession>A0A834HVV4</accession>
<protein>
    <submittedName>
        <fullName evidence="2">Uncharacterized protein</fullName>
    </submittedName>
</protein>
<dbReference type="AlphaFoldDB" id="A0A834HVV4"/>
<keyword evidence="3" id="KW-1185">Reference proteome</keyword>
<evidence type="ECO:0000313" key="3">
    <source>
        <dbReference type="Proteomes" id="UP000625711"/>
    </source>
</evidence>
<sequence length="66" mass="7173">MPERPRTCVKFLDDGKKSRWVGGGNRVSAVRTFSLFCCVGGPVAAAAERETTKDDHADPELSVPRP</sequence>
<organism evidence="2 3">
    <name type="scientific">Rhynchophorus ferrugineus</name>
    <name type="common">Red palm weevil</name>
    <name type="synonym">Curculio ferrugineus</name>
    <dbReference type="NCBI Taxonomy" id="354439"/>
    <lineage>
        <taxon>Eukaryota</taxon>
        <taxon>Metazoa</taxon>
        <taxon>Ecdysozoa</taxon>
        <taxon>Arthropoda</taxon>
        <taxon>Hexapoda</taxon>
        <taxon>Insecta</taxon>
        <taxon>Pterygota</taxon>
        <taxon>Neoptera</taxon>
        <taxon>Endopterygota</taxon>
        <taxon>Coleoptera</taxon>
        <taxon>Polyphaga</taxon>
        <taxon>Cucujiformia</taxon>
        <taxon>Curculionidae</taxon>
        <taxon>Dryophthorinae</taxon>
        <taxon>Rhynchophorus</taxon>
    </lineage>
</organism>
<evidence type="ECO:0000256" key="1">
    <source>
        <dbReference type="SAM" id="MobiDB-lite"/>
    </source>
</evidence>
<gene>
    <name evidence="2" type="ORF">GWI33_017554</name>
</gene>
<dbReference type="Proteomes" id="UP000625711">
    <property type="component" value="Unassembled WGS sequence"/>
</dbReference>
<comment type="caution">
    <text evidence="2">The sequence shown here is derived from an EMBL/GenBank/DDBJ whole genome shotgun (WGS) entry which is preliminary data.</text>
</comment>
<evidence type="ECO:0000313" key="2">
    <source>
        <dbReference type="EMBL" id="KAF7269450.1"/>
    </source>
</evidence>